<dbReference type="Gene3D" id="3.30.420.40">
    <property type="match status" value="1"/>
</dbReference>
<feature type="domain" description="Actin-like protein N-terminal" evidence="1">
    <location>
        <begin position="4"/>
        <end position="142"/>
    </location>
</feature>
<reference evidence="2" key="1">
    <citation type="journal article" date="2015" name="PLoS ONE">
        <title>A Novel Pore-Forming Toxin in Type A Clostridium perfringens Is Associated with Both Fatal Canine Hemorrhagic Gastroenteritis and Fatal Foal Necrotizing Enterocolitis.</title>
        <authorList>
            <person name="Gohari I.M."/>
            <person name="Parreira V.R."/>
            <person name="Nowell V.J."/>
            <person name="Nicholson V.M."/>
            <person name="Oliphant K."/>
            <person name="Prescott J.F."/>
        </authorList>
    </citation>
    <scope>NUCLEOTIDE SEQUENCE</scope>
    <source>
        <strain evidence="2">JP718</strain>
        <plasmid evidence="2">pCP718cpe</plasmid>
    </source>
</reference>
<proteinExistence type="predicted"/>
<reference evidence="3 6" key="2">
    <citation type="journal article" date="2016" name="PLoS ONE">
        <title>Plasmid Characterization and Chromosome Analysis of Two netF+ Clostridium perfringens Isolates Associated with Foal and Canine Necrotizing Enteritis.</title>
        <authorList>
            <person name="Mehdizadeh Gohari I."/>
            <person name="Kropinski A.M."/>
            <person name="Weese S.J."/>
            <person name="Parreira V.R."/>
            <person name="Whitehead A.E."/>
            <person name="Boerlin P."/>
            <person name="Prescott J.F."/>
        </authorList>
    </citation>
    <scope>NUCLEOTIDE SEQUENCE [LARGE SCALE GENOMIC DNA]</scope>
    <source>
        <strain evidence="3 6">JP838</strain>
        <plasmid evidence="3">pJFP838D</plasmid>
        <plasmid evidence="6">Plasmid pJFP838D</plasmid>
    </source>
</reference>
<dbReference type="CDD" id="cd10227">
    <property type="entry name" value="ASKHA_NBD_ParM-like"/>
    <property type="match status" value="1"/>
</dbReference>
<name>A0A0N7BTY5_CLOPF</name>
<protein>
    <submittedName>
        <fullName evidence="4">ParM/StbA family protein</fullName>
    </submittedName>
    <submittedName>
        <fullName evidence="3">Plasmid segregation protein ParM</fullName>
    </submittedName>
</protein>
<organism evidence="2">
    <name type="scientific">Clostridium perfringens</name>
    <dbReference type="NCBI Taxonomy" id="1502"/>
    <lineage>
        <taxon>Bacteria</taxon>
        <taxon>Bacillati</taxon>
        <taxon>Bacillota</taxon>
        <taxon>Clostridia</taxon>
        <taxon>Eubacteriales</taxon>
        <taxon>Clostridiaceae</taxon>
        <taxon>Clostridium</taxon>
    </lineage>
</organism>
<dbReference type="RefSeq" id="WP_003479727.1">
    <property type="nucleotide sequence ID" value="NZ_AP026872.1"/>
</dbReference>
<dbReference type="SUPFAM" id="SSF53067">
    <property type="entry name" value="Actin-like ATPase domain"/>
    <property type="match status" value="2"/>
</dbReference>
<geneLocation type="plasmid" evidence="3 6">
    <name>pJFP838D</name>
</geneLocation>
<dbReference type="Proteomes" id="UP000070260">
    <property type="component" value="Plasmid pJFP838D"/>
</dbReference>
<gene>
    <name evidence="5" type="ORF">EHZ11_14615</name>
    <name evidence="3" type="ORF">JFP838_pD0017</name>
    <name evidence="4" type="ORF">QDQ28_14390</name>
</gene>
<dbReference type="PATRIC" id="fig|1502.156.peg.3010"/>
<evidence type="ECO:0000313" key="3">
    <source>
        <dbReference type="EMBL" id="AMN30540.1"/>
    </source>
</evidence>
<sequence>MILGLDIGNITSIGVGDKEDFVTESRLREFEELDDFSGNDIVEINDKKFIFNEGYFENNVVKHEKENFINLLYYTIAKTLDKENSKENDVKIVIGVPAGQYNSEKERLKKVILNNQCKNIKINGESRTINIEDIFIAPEGYGAKVEALQAKKEKVKLLMVDIGGGTSDAALFDENGRFIGGKSIKVGLLDLYKNVQEVLDLKYKLSVSLEDARKYFDGELDIRNEKFEVENTYKTEALNKLVKFLINELRGLYPNISQYAICLCGGAAGRILPVFKKVYIQAEAITDIKANAKGFRKVGLAKWQNQGK</sequence>
<evidence type="ECO:0000313" key="4">
    <source>
        <dbReference type="EMBL" id="MDH2337365.1"/>
    </source>
</evidence>
<dbReference type="Pfam" id="PF17989">
    <property type="entry name" value="ALP_N"/>
    <property type="match status" value="1"/>
</dbReference>
<dbReference type="Proteomes" id="UP000273641">
    <property type="component" value="Unassembled WGS sequence"/>
</dbReference>
<reference evidence="4" key="4">
    <citation type="submission" date="2023-04" db="EMBL/GenBank/DDBJ databases">
        <title>Epidemiological investigation of Clostridium perfringens isolated from cattle.</title>
        <authorList>
            <person name="Tian R."/>
        </authorList>
    </citation>
    <scope>NUCLEOTIDE SEQUENCE</scope>
    <source>
        <strain evidence="4">ZWCP172</strain>
    </source>
</reference>
<dbReference type="InterPro" id="IPR043129">
    <property type="entry name" value="ATPase_NBD"/>
</dbReference>
<evidence type="ECO:0000313" key="2">
    <source>
        <dbReference type="EMBL" id="AKF16704.1"/>
    </source>
</evidence>
<evidence type="ECO:0000313" key="5">
    <source>
        <dbReference type="EMBL" id="RQN22987.1"/>
    </source>
</evidence>
<geneLocation type="plasmid" evidence="2">
    <name>pCP718cpe</name>
</geneLocation>
<dbReference type="Proteomes" id="UP001222958">
    <property type="component" value="Unassembled WGS sequence"/>
</dbReference>
<evidence type="ECO:0000259" key="1">
    <source>
        <dbReference type="Pfam" id="PF17989"/>
    </source>
</evidence>
<dbReference type="AlphaFoldDB" id="A0A0N7BTY5"/>
<evidence type="ECO:0000313" key="6">
    <source>
        <dbReference type="Proteomes" id="UP000070260"/>
    </source>
</evidence>
<dbReference type="InterPro" id="IPR040607">
    <property type="entry name" value="ALP_N"/>
</dbReference>
<dbReference type="EMBL" id="KP739976">
    <property type="protein sequence ID" value="AKF16704.1"/>
    <property type="molecule type" value="Genomic_DNA"/>
</dbReference>
<reference evidence="5 7" key="3">
    <citation type="submission" date="2018-11" db="EMBL/GenBank/DDBJ databases">
        <title>Draft genome sequences of potential pathogenic Clostridium perfringens from environmental surface water in the North West Province, South Africa.</title>
        <authorList>
            <person name="Fourie J.C.J."/>
            <person name="Sanko T.J."/>
            <person name="Bezuidenhout C."/>
            <person name="Mienie C."/>
            <person name="Adeleke R."/>
        </authorList>
    </citation>
    <scope>NUCLEOTIDE SEQUENCE [LARGE SCALE GENOMIC DNA]</scope>
    <source>
        <strain evidence="5 7">SC4-C13</strain>
    </source>
</reference>
<accession>A0A0N7BTY5</accession>
<evidence type="ECO:0000313" key="7">
    <source>
        <dbReference type="Proteomes" id="UP000273641"/>
    </source>
</evidence>
<dbReference type="EMBL" id="JARVUX010000013">
    <property type="protein sequence ID" value="MDH2337365.1"/>
    <property type="molecule type" value="Genomic_DNA"/>
</dbReference>
<dbReference type="EMBL" id="RQNR01000011">
    <property type="protein sequence ID" value="RQN22987.1"/>
    <property type="molecule type" value="Genomic_DNA"/>
</dbReference>
<dbReference type="OrthoDB" id="1883643at2"/>
<keyword evidence="2" id="KW-0614">Plasmid</keyword>
<dbReference type="EMBL" id="CP013039">
    <property type="protein sequence ID" value="AMN30540.1"/>
    <property type="molecule type" value="Genomic_DNA"/>
</dbReference>